<accession>A0A1C3V612</accession>
<keyword evidence="10" id="KW-1185">Reference proteome</keyword>
<feature type="domain" description="Glucose-methanol-choline oxidoreductase N-terminal" evidence="7">
    <location>
        <begin position="99"/>
        <end position="122"/>
    </location>
</feature>
<dbReference type="Gene3D" id="3.30.560.10">
    <property type="entry name" value="Glucose Oxidase, domain 3"/>
    <property type="match status" value="1"/>
</dbReference>
<dbReference type="NCBIfam" id="NF002550">
    <property type="entry name" value="PRK02106.1"/>
    <property type="match status" value="1"/>
</dbReference>
<dbReference type="SUPFAM" id="SSF54373">
    <property type="entry name" value="FAD-linked reductases, C-terminal domain"/>
    <property type="match status" value="1"/>
</dbReference>
<evidence type="ECO:0000256" key="5">
    <source>
        <dbReference type="PIRSR" id="PIRSR000137-2"/>
    </source>
</evidence>
<dbReference type="EMBL" id="FMAI01000003">
    <property type="protein sequence ID" value="SCB23027.1"/>
    <property type="molecule type" value="Genomic_DNA"/>
</dbReference>
<dbReference type="AlphaFoldDB" id="A0A1C3V612"/>
<evidence type="ECO:0000313" key="9">
    <source>
        <dbReference type="EMBL" id="SCB23027.1"/>
    </source>
</evidence>
<comment type="cofactor">
    <cofactor evidence="1 5">
        <name>FAD</name>
        <dbReference type="ChEBI" id="CHEBI:57692"/>
    </cofactor>
</comment>
<feature type="domain" description="Glucose-methanol-choline oxidoreductase N-terminal" evidence="8">
    <location>
        <begin position="272"/>
        <end position="286"/>
    </location>
</feature>
<evidence type="ECO:0000256" key="4">
    <source>
        <dbReference type="ARBA" id="ARBA00022827"/>
    </source>
</evidence>
<proteinExistence type="inferred from homology"/>
<dbReference type="Gene3D" id="3.50.50.60">
    <property type="entry name" value="FAD/NAD(P)-binding domain"/>
    <property type="match status" value="1"/>
</dbReference>
<dbReference type="Proteomes" id="UP000199184">
    <property type="component" value="Unassembled WGS sequence"/>
</dbReference>
<dbReference type="PIRSF" id="PIRSF000137">
    <property type="entry name" value="Alcohol_oxidase"/>
    <property type="match status" value="1"/>
</dbReference>
<evidence type="ECO:0000256" key="2">
    <source>
        <dbReference type="ARBA" id="ARBA00010790"/>
    </source>
</evidence>
<evidence type="ECO:0000313" key="10">
    <source>
        <dbReference type="Proteomes" id="UP000199184"/>
    </source>
</evidence>
<dbReference type="PROSITE" id="PS00623">
    <property type="entry name" value="GMC_OXRED_1"/>
    <property type="match status" value="1"/>
</dbReference>
<comment type="similarity">
    <text evidence="2 6">Belongs to the GMC oxidoreductase family.</text>
</comment>
<evidence type="ECO:0000259" key="7">
    <source>
        <dbReference type="PROSITE" id="PS00623"/>
    </source>
</evidence>
<dbReference type="GO" id="GO:0016614">
    <property type="term" value="F:oxidoreductase activity, acting on CH-OH group of donors"/>
    <property type="evidence" value="ECO:0007669"/>
    <property type="project" value="InterPro"/>
</dbReference>
<evidence type="ECO:0000256" key="6">
    <source>
        <dbReference type="RuleBase" id="RU003968"/>
    </source>
</evidence>
<protein>
    <submittedName>
        <fullName evidence="9">Choline dehydrogenase</fullName>
    </submittedName>
</protein>
<dbReference type="InterPro" id="IPR007867">
    <property type="entry name" value="GMC_OxRtase_C"/>
</dbReference>
<evidence type="ECO:0000259" key="8">
    <source>
        <dbReference type="PROSITE" id="PS00624"/>
    </source>
</evidence>
<gene>
    <name evidence="9" type="ORF">GA0061098_1003273</name>
</gene>
<dbReference type="PANTHER" id="PTHR11552">
    <property type="entry name" value="GLUCOSE-METHANOL-CHOLINE GMC OXIDOREDUCTASE"/>
    <property type="match status" value="1"/>
</dbReference>
<reference evidence="10" key="1">
    <citation type="submission" date="2016-08" db="EMBL/GenBank/DDBJ databases">
        <authorList>
            <person name="Varghese N."/>
            <person name="Submissions Spin"/>
        </authorList>
    </citation>
    <scope>NUCLEOTIDE SEQUENCE [LARGE SCALE GENOMIC DNA]</scope>
    <source>
        <strain evidence="10">ERR11</strain>
    </source>
</reference>
<evidence type="ECO:0000256" key="1">
    <source>
        <dbReference type="ARBA" id="ARBA00001974"/>
    </source>
</evidence>
<organism evidence="9 10">
    <name type="scientific">Bradyrhizobium shewense</name>
    <dbReference type="NCBI Taxonomy" id="1761772"/>
    <lineage>
        <taxon>Bacteria</taxon>
        <taxon>Pseudomonadati</taxon>
        <taxon>Pseudomonadota</taxon>
        <taxon>Alphaproteobacteria</taxon>
        <taxon>Hyphomicrobiales</taxon>
        <taxon>Nitrobacteraceae</taxon>
        <taxon>Bradyrhizobium</taxon>
    </lineage>
</organism>
<keyword evidence="3 6" id="KW-0285">Flavoprotein</keyword>
<dbReference type="PROSITE" id="PS00624">
    <property type="entry name" value="GMC_OXRED_2"/>
    <property type="match status" value="1"/>
</dbReference>
<dbReference type="Pfam" id="PF00732">
    <property type="entry name" value="GMC_oxred_N"/>
    <property type="match status" value="1"/>
</dbReference>
<dbReference type="InterPro" id="IPR036188">
    <property type="entry name" value="FAD/NAD-bd_sf"/>
</dbReference>
<sequence length="551" mass="60786">MLRYARNDENNKELSWGKQVTDTFDFVVVGAGSGGCTVAGRLSEDAATSVALLDAGGTNDNWRITTPFGLALPYKTANWAFDTVPQEGLNGRIGYQPRGKGLGGSSAINAMVYIRGHKWDYDHWASLGNAGWSYADVLPYFKRSENNSDFDGEYHGKGGPLHVNRLRADNPIHDVFHQAAREAQFRIREDFNGEDHEGLGSYQVTQHNGERWSAARAYVHPHIDKRANLRVETGAHATKILFEGGRAIGIEYMQGKQTKRLRARREVILAGGAFQSPQMLMLSGIGDGDALGKHGIGVVHHLPGVGRNLQDHPDFVFVYASDFPHFVHASLGRLPSLLRAIQRYRSERRGLMTTNFAECGGFLKTRPDLDVPDIQLHFVIAMLDDHGRKKHKEAGFSCHVCLLRPKSRGSVSLKSADPLAAPLIDPNFLGEEEDLERMVAGFKTTRRLMETPALRALQKKDMFTSDVRTDDDIRNILRSRVDTVYHPVGTCKMGTDALAVVDPALKVHGVEALRVVDASIMPTLIGGNTNAPTIMIGEKAADMIRAEMRAS</sequence>
<dbReference type="InterPro" id="IPR012132">
    <property type="entry name" value="GMC_OxRdtase"/>
</dbReference>
<dbReference type="GO" id="GO:0050660">
    <property type="term" value="F:flavin adenine dinucleotide binding"/>
    <property type="evidence" value="ECO:0007669"/>
    <property type="project" value="InterPro"/>
</dbReference>
<dbReference type="InterPro" id="IPR000172">
    <property type="entry name" value="GMC_OxRdtase_N"/>
</dbReference>
<name>A0A1C3V612_9BRAD</name>
<dbReference type="Pfam" id="PF05199">
    <property type="entry name" value="GMC_oxred_C"/>
    <property type="match status" value="1"/>
</dbReference>
<dbReference type="PANTHER" id="PTHR11552:SF147">
    <property type="entry name" value="CHOLINE DEHYDROGENASE, MITOCHONDRIAL"/>
    <property type="match status" value="1"/>
</dbReference>
<keyword evidence="4 5" id="KW-0274">FAD</keyword>
<feature type="binding site" evidence="5">
    <location>
        <begin position="109"/>
        <end position="112"/>
    </location>
    <ligand>
        <name>FAD</name>
        <dbReference type="ChEBI" id="CHEBI:57692"/>
    </ligand>
</feature>
<evidence type="ECO:0000256" key="3">
    <source>
        <dbReference type="ARBA" id="ARBA00022630"/>
    </source>
</evidence>
<dbReference type="SUPFAM" id="SSF51905">
    <property type="entry name" value="FAD/NAD(P)-binding domain"/>
    <property type="match status" value="1"/>
</dbReference>